<proteinExistence type="predicted"/>
<dbReference type="Proteomes" id="UP001500547">
    <property type="component" value="Unassembled WGS sequence"/>
</dbReference>
<reference evidence="2" key="1">
    <citation type="journal article" date="2019" name="Int. J. Syst. Evol. Microbiol.">
        <title>The Global Catalogue of Microorganisms (GCM) 10K type strain sequencing project: providing services to taxonomists for standard genome sequencing and annotation.</title>
        <authorList>
            <consortium name="The Broad Institute Genomics Platform"/>
            <consortium name="The Broad Institute Genome Sequencing Center for Infectious Disease"/>
            <person name="Wu L."/>
            <person name="Ma J."/>
        </authorList>
    </citation>
    <scope>NUCLEOTIDE SEQUENCE [LARGE SCALE GENOMIC DNA]</scope>
    <source>
        <strain evidence="2">JCM 18715</strain>
    </source>
</reference>
<protein>
    <submittedName>
        <fullName evidence="1">Uncharacterized protein</fullName>
    </submittedName>
</protein>
<name>A0ABP9QKZ4_9RHOO</name>
<accession>A0ABP9QKZ4</accession>
<keyword evidence="2" id="KW-1185">Reference proteome</keyword>
<sequence>MGDEMKQLLWRLVVLGMFAAMPLVSSGMTYTRFGDTLILSGPVETADIEQLKDQLVPEVRNLVFRGVSGRGGYEARHLADVVGSAKLTTVVHGQCSYMCVRMFLFGKQRMFSAGTRLEASFIDISASILAKTGQAADVDVQFFRSAADIPYRYLARYVFALDSEKGERPSLLVFHPDAKTSKGSFMGCEKGDFIPACDALSDVDALSVGIITTRERFTHPGLQELDEIKVPAPSGVADLQDRPAVPTLSDNCAGKRYETFLRMEKPRAFVVSKAGGCYSADAQDILPYRQAMEACQKKGKDCRFYAVDDAVVFKPY</sequence>
<evidence type="ECO:0000313" key="1">
    <source>
        <dbReference type="EMBL" id="GAA5163474.1"/>
    </source>
</evidence>
<gene>
    <name evidence="1" type="ORF">GCM10025770_15670</name>
</gene>
<evidence type="ECO:0000313" key="2">
    <source>
        <dbReference type="Proteomes" id="UP001500547"/>
    </source>
</evidence>
<comment type="caution">
    <text evidence="1">The sequence shown here is derived from an EMBL/GenBank/DDBJ whole genome shotgun (WGS) entry which is preliminary data.</text>
</comment>
<organism evidence="1 2">
    <name type="scientific">Viridibacterium curvum</name>
    <dbReference type="NCBI Taxonomy" id="1101404"/>
    <lineage>
        <taxon>Bacteria</taxon>
        <taxon>Pseudomonadati</taxon>
        <taxon>Pseudomonadota</taxon>
        <taxon>Betaproteobacteria</taxon>
        <taxon>Rhodocyclales</taxon>
        <taxon>Rhodocyclaceae</taxon>
        <taxon>Viridibacterium</taxon>
    </lineage>
</organism>
<dbReference type="EMBL" id="BAABLD010000008">
    <property type="protein sequence ID" value="GAA5163474.1"/>
    <property type="molecule type" value="Genomic_DNA"/>
</dbReference>